<evidence type="ECO:0000313" key="2">
    <source>
        <dbReference type="EMBL" id="MDI5830448.1"/>
    </source>
</evidence>
<dbReference type="PROSITE" id="PS51257">
    <property type="entry name" value="PROKAR_LIPOPROTEIN"/>
    <property type="match status" value="1"/>
</dbReference>
<evidence type="ECO:0008006" key="4">
    <source>
        <dbReference type="Google" id="ProtNLM"/>
    </source>
</evidence>
<feature type="signal peptide" evidence="1">
    <location>
        <begin position="1"/>
        <end position="21"/>
    </location>
</feature>
<organism evidence="2 3">
    <name type="scientific">Shewanella xiamenensis</name>
    <dbReference type="NCBI Taxonomy" id="332186"/>
    <lineage>
        <taxon>Bacteria</taxon>
        <taxon>Pseudomonadati</taxon>
        <taxon>Pseudomonadota</taxon>
        <taxon>Gammaproteobacteria</taxon>
        <taxon>Alteromonadales</taxon>
        <taxon>Shewanellaceae</taxon>
        <taxon>Shewanella</taxon>
    </lineage>
</organism>
<feature type="chain" id="PRO_5045997921" description="Lipoprotein" evidence="1">
    <location>
        <begin position="22"/>
        <end position="111"/>
    </location>
</feature>
<dbReference type="Proteomes" id="UP001159075">
    <property type="component" value="Unassembled WGS sequence"/>
</dbReference>
<proteinExistence type="predicted"/>
<evidence type="ECO:0000313" key="3">
    <source>
        <dbReference type="Proteomes" id="UP001159075"/>
    </source>
</evidence>
<accession>A0ABT6U8N9</accession>
<name>A0ABT6U8N9_9GAMM</name>
<reference evidence="2 3" key="1">
    <citation type="submission" date="2022-09" db="EMBL/GenBank/DDBJ databases">
        <title>The outer-membrane cytochrome OmcA is essential for infection of Shewanella oneidensis by a zebrafish-associated bacteriophage.</title>
        <authorList>
            <person name="Grenfell A.W."/>
            <person name="Intile P."/>
            <person name="Mcfarlane J."/>
            <person name="Leung D."/>
            <person name="Abdalla K."/>
            <person name="Wold M."/>
            <person name="Kees E."/>
            <person name="Gralnick J."/>
        </authorList>
    </citation>
    <scope>NUCLEOTIDE SEQUENCE [LARGE SCALE GENOMIC DNA]</scope>
    <source>
        <strain evidence="2 3">NF-5</strain>
    </source>
</reference>
<gene>
    <name evidence="2" type="ORF">ODY93_02615</name>
</gene>
<sequence length="111" mass="12238">MLKISSSLLMCLVLFACSSMPKDWSGMSADEISAWKSAGFSSEVAQKWHLSGFDAAQASDWNKAGFNLKDAMAWGAQKFAPEEAKNWRDSGFDLDDAIESRNKGLTPIKRN</sequence>
<dbReference type="RefSeq" id="WP_037417103.1">
    <property type="nucleotide sequence ID" value="NZ_AP025014.1"/>
</dbReference>
<dbReference type="EMBL" id="JAOTLW010000002">
    <property type="protein sequence ID" value="MDI5830448.1"/>
    <property type="molecule type" value="Genomic_DNA"/>
</dbReference>
<keyword evidence="1" id="KW-0732">Signal</keyword>
<comment type="caution">
    <text evidence="2">The sequence shown here is derived from an EMBL/GenBank/DDBJ whole genome shotgun (WGS) entry which is preliminary data.</text>
</comment>
<evidence type="ECO:0000256" key="1">
    <source>
        <dbReference type="SAM" id="SignalP"/>
    </source>
</evidence>
<protein>
    <recommendedName>
        <fullName evidence="4">Lipoprotein</fullName>
    </recommendedName>
</protein>
<keyword evidence="3" id="KW-1185">Reference proteome</keyword>